<accession>A0A7W8A0A7</accession>
<evidence type="ECO:0000256" key="17">
    <source>
        <dbReference type="ARBA" id="ARBA00023264"/>
    </source>
</evidence>
<comment type="similarity">
    <text evidence="5">Belongs to the CDS family.</text>
</comment>
<dbReference type="EMBL" id="JACHIN010000002">
    <property type="protein sequence ID" value="MBB5076639.1"/>
    <property type="molecule type" value="Genomic_DNA"/>
</dbReference>
<evidence type="ECO:0000256" key="23">
    <source>
        <dbReference type="ARBA" id="ARBA00033406"/>
    </source>
</evidence>
<comment type="caution">
    <text evidence="25">The sequence shown here is derived from an EMBL/GenBank/DDBJ whole genome shotgun (WGS) entry which is preliminary data.</text>
</comment>
<evidence type="ECO:0000256" key="22">
    <source>
        <dbReference type="ARBA" id="ARBA00032743"/>
    </source>
</evidence>
<comment type="catalytic activity">
    <reaction evidence="1">
        <text>a 1,2-diacyl-sn-glycero-3-phosphate + CTP + H(+) = a CDP-1,2-diacyl-sn-glycerol + diphosphate</text>
        <dbReference type="Rhea" id="RHEA:16229"/>
        <dbReference type="ChEBI" id="CHEBI:15378"/>
        <dbReference type="ChEBI" id="CHEBI:33019"/>
        <dbReference type="ChEBI" id="CHEBI:37563"/>
        <dbReference type="ChEBI" id="CHEBI:58332"/>
        <dbReference type="ChEBI" id="CHEBI:58608"/>
        <dbReference type="EC" id="2.7.7.41"/>
    </reaction>
</comment>
<keyword evidence="10 25" id="KW-0808">Transferase</keyword>
<evidence type="ECO:0000256" key="18">
    <source>
        <dbReference type="ARBA" id="ARBA00029893"/>
    </source>
</evidence>
<keyword evidence="13 24" id="KW-1133">Transmembrane helix</keyword>
<dbReference type="AlphaFoldDB" id="A0A7W8A0A7"/>
<dbReference type="PANTHER" id="PTHR46382">
    <property type="entry name" value="PHOSPHATIDATE CYTIDYLYLTRANSFERASE"/>
    <property type="match status" value="1"/>
</dbReference>
<evidence type="ECO:0000256" key="1">
    <source>
        <dbReference type="ARBA" id="ARBA00001698"/>
    </source>
</evidence>
<evidence type="ECO:0000256" key="21">
    <source>
        <dbReference type="ARBA" id="ARBA00032396"/>
    </source>
</evidence>
<keyword evidence="9" id="KW-0444">Lipid biosynthesis</keyword>
<comment type="pathway">
    <text evidence="3">Phospholipid metabolism; CDP-diacylglycerol biosynthesis; CDP-diacylglycerol from sn-glycerol 3-phosphate: step 3/3.</text>
</comment>
<evidence type="ECO:0000256" key="13">
    <source>
        <dbReference type="ARBA" id="ARBA00022989"/>
    </source>
</evidence>
<comment type="subcellular location">
    <subcellularLocation>
        <location evidence="2">Cell membrane</location>
        <topology evidence="2">Multi-pass membrane protein</topology>
    </subcellularLocation>
</comment>
<reference evidence="25 26" key="1">
    <citation type="submission" date="2020-08" db="EMBL/GenBank/DDBJ databases">
        <title>Genomic Encyclopedia of Type Strains, Phase IV (KMG-IV): sequencing the most valuable type-strain genomes for metagenomic binning, comparative biology and taxonomic classification.</title>
        <authorList>
            <person name="Goeker M."/>
        </authorList>
    </citation>
    <scope>NUCLEOTIDE SEQUENCE [LARGE SCALE GENOMIC DNA]</scope>
    <source>
        <strain evidence="25 26">DSM 45385</strain>
    </source>
</reference>
<evidence type="ECO:0000256" key="16">
    <source>
        <dbReference type="ARBA" id="ARBA00023209"/>
    </source>
</evidence>
<feature type="transmembrane region" description="Helical" evidence="24">
    <location>
        <begin position="6"/>
        <end position="23"/>
    </location>
</feature>
<dbReference type="Proteomes" id="UP000568380">
    <property type="component" value="Unassembled WGS sequence"/>
</dbReference>
<keyword evidence="15 24" id="KW-0472">Membrane</keyword>
<evidence type="ECO:0000256" key="6">
    <source>
        <dbReference type="ARBA" id="ARBA00012487"/>
    </source>
</evidence>
<keyword evidence="12 25" id="KW-0548">Nucleotidyltransferase</keyword>
<keyword evidence="11 24" id="KW-0812">Transmembrane</keyword>
<evidence type="ECO:0000256" key="5">
    <source>
        <dbReference type="ARBA" id="ARBA00010185"/>
    </source>
</evidence>
<comment type="pathway">
    <text evidence="4">Lipid metabolism.</text>
</comment>
<evidence type="ECO:0000256" key="10">
    <source>
        <dbReference type="ARBA" id="ARBA00022679"/>
    </source>
</evidence>
<keyword evidence="16" id="KW-0594">Phospholipid biosynthesis</keyword>
<sequence>MILETAPFLAGALGASGVAVWISHRRELVQRWLTWAVAAPVVTLALLAGPVGAAALAAALGVVCAAEYARLVRLRPPEALILAGAVAVLPFLPSPLAAGPLLLLALVLVPVLGGDAEDGGRRAAYSVFGLLWIAPLSALATLAPGTAFALVLAVALADVCAWCGGRLLGGPALSPLSPAKTWGGVVGGAAGGLTVLFLLGELAPVTALAVAAGAPLGDLLESMLKRGAGVKDAGTWLPGFGGLLDRVDSLLVALAVVVVLP</sequence>
<evidence type="ECO:0000256" key="24">
    <source>
        <dbReference type="SAM" id="Phobius"/>
    </source>
</evidence>
<feature type="transmembrane region" description="Helical" evidence="24">
    <location>
        <begin position="35"/>
        <end position="60"/>
    </location>
</feature>
<dbReference type="EC" id="2.7.7.41" evidence="6"/>
<feature type="transmembrane region" description="Helical" evidence="24">
    <location>
        <begin position="181"/>
        <end position="199"/>
    </location>
</feature>
<dbReference type="Pfam" id="PF01148">
    <property type="entry name" value="CTP_transf_1"/>
    <property type="match status" value="1"/>
</dbReference>
<keyword evidence="17" id="KW-1208">Phospholipid metabolism</keyword>
<dbReference type="RefSeq" id="WP_184960133.1">
    <property type="nucleotide sequence ID" value="NZ_JACHIN010000002.1"/>
</dbReference>
<evidence type="ECO:0000256" key="9">
    <source>
        <dbReference type="ARBA" id="ARBA00022516"/>
    </source>
</evidence>
<dbReference type="GO" id="GO:0005886">
    <property type="term" value="C:plasma membrane"/>
    <property type="evidence" value="ECO:0007669"/>
    <property type="project" value="UniProtKB-SubCell"/>
</dbReference>
<evidence type="ECO:0000256" key="8">
    <source>
        <dbReference type="ARBA" id="ARBA00022475"/>
    </source>
</evidence>
<proteinExistence type="inferred from homology"/>
<gene>
    <name evidence="25" type="ORF">HNR40_002103</name>
</gene>
<keyword evidence="26" id="KW-1185">Reference proteome</keyword>
<evidence type="ECO:0000256" key="15">
    <source>
        <dbReference type="ARBA" id="ARBA00023136"/>
    </source>
</evidence>
<evidence type="ECO:0000313" key="26">
    <source>
        <dbReference type="Proteomes" id="UP000568380"/>
    </source>
</evidence>
<evidence type="ECO:0000256" key="19">
    <source>
        <dbReference type="ARBA" id="ARBA00031825"/>
    </source>
</evidence>
<evidence type="ECO:0000256" key="4">
    <source>
        <dbReference type="ARBA" id="ARBA00005189"/>
    </source>
</evidence>
<dbReference type="PANTHER" id="PTHR46382:SF1">
    <property type="entry name" value="PHOSPHATIDATE CYTIDYLYLTRANSFERASE"/>
    <property type="match status" value="1"/>
</dbReference>
<evidence type="ECO:0000256" key="3">
    <source>
        <dbReference type="ARBA" id="ARBA00005119"/>
    </source>
</evidence>
<organism evidence="25 26">
    <name type="scientific">Nonomuraea endophytica</name>
    <dbReference type="NCBI Taxonomy" id="714136"/>
    <lineage>
        <taxon>Bacteria</taxon>
        <taxon>Bacillati</taxon>
        <taxon>Actinomycetota</taxon>
        <taxon>Actinomycetes</taxon>
        <taxon>Streptosporangiales</taxon>
        <taxon>Streptosporangiaceae</taxon>
        <taxon>Nonomuraea</taxon>
    </lineage>
</organism>
<evidence type="ECO:0000256" key="11">
    <source>
        <dbReference type="ARBA" id="ARBA00022692"/>
    </source>
</evidence>
<protein>
    <recommendedName>
        <fullName evidence="7">Phosphatidate cytidylyltransferase</fullName>
        <ecNumber evidence="6">2.7.7.41</ecNumber>
    </recommendedName>
    <alternativeName>
        <fullName evidence="20">CDP-DAG synthase</fullName>
    </alternativeName>
    <alternativeName>
        <fullName evidence="22">CDP-DG synthase</fullName>
    </alternativeName>
    <alternativeName>
        <fullName evidence="18">CDP-diacylglycerol synthase</fullName>
    </alternativeName>
    <alternativeName>
        <fullName evidence="21">CDP-diglyceride pyrophosphorylase</fullName>
    </alternativeName>
    <alternativeName>
        <fullName evidence="23">CDP-diglyceride synthase</fullName>
    </alternativeName>
    <alternativeName>
        <fullName evidence="19">CTP:phosphatidate cytidylyltransferase</fullName>
    </alternativeName>
</protein>
<keyword evidence="8" id="KW-1003">Cell membrane</keyword>
<dbReference type="GO" id="GO:0004605">
    <property type="term" value="F:phosphatidate cytidylyltransferase activity"/>
    <property type="evidence" value="ECO:0007669"/>
    <property type="project" value="UniProtKB-EC"/>
</dbReference>
<feature type="transmembrane region" description="Helical" evidence="24">
    <location>
        <begin position="80"/>
        <end position="111"/>
    </location>
</feature>
<evidence type="ECO:0000256" key="20">
    <source>
        <dbReference type="ARBA" id="ARBA00032253"/>
    </source>
</evidence>
<evidence type="ECO:0000256" key="7">
    <source>
        <dbReference type="ARBA" id="ARBA00019373"/>
    </source>
</evidence>
<feature type="transmembrane region" description="Helical" evidence="24">
    <location>
        <begin position="123"/>
        <end position="142"/>
    </location>
</feature>
<name>A0A7W8A0A7_9ACTN</name>
<keyword evidence="14" id="KW-0443">Lipid metabolism</keyword>
<evidence type="ECO:0000313" key="25">
    <source>
        <dbReference type="EMBL" id="MBB5076639.1"/>
    </source>
</evidence>
<evidence type="ECO:0000256" key="2">
    <source>
        <dbReference type="ARBA" id="ARBA00004651"/>
    </source>
</evidence>
<dbReference type="GO" id="GO:0016024">
    <property type="term" value="P:CDP-diacylglycerol biosynthetic process"/>
    <property type="evidence" value="ECO:0007669"/>
    <property type="project" value="TreeGrafter"/>
</dbReference>
<evidence type="ECO:0000256" key="12">
    <source>
        <dbReference type="ARBA" id="ARBA00022695"/>
    </source>
</evidence>
<evidence type="ECO:0000256" key="14">
    <source>
        <dbReference type="ARBA" id="ARBA00023098"/>
    </source>
</evidence>